<dbReference type="OrthoDB" id="3687356at2759"/>
<dbReference type="Gene3D" id="3.30.40.10">
    <property type="entry name" value="Zinc/RING finger domain, C3HC4 (zinc finger)"/>
    <property type="match status" value="1"/>
</dbReference>
<evidence type="ECO:0000313" key="6">
    <source>
        <dbReference type="EMBL" id="KAF2002127.1"/>
    </source>
</evidence>
<evidence type="ECO:0000259" key="5">
    <source>
        <dbReference type="PROSITE" id="PS50089"/>
    </source>
</evidence>
<accession>A0A6A5WKW6</accession>
<reference evidence="6" key="1">
    <citation type="journal article" date="2020" name="Stud. Mycol.">
        <title>101 Dothideomycetes genomes: a test case for predicting lifestyles and emergence of pathogens.</title>
        <authorList>
            <person name="Haridas S."/>
            <person name="Albert R."/>
            <person name="Binder M."/>
            <person name="Bloem J."/>
            <person name="Labutti K."/>
            <person name="Salamov A."/>
            <person name="Andreopoulos B."/>
            <person name="Baker S."/>
            <person name="Barry K."/>
            <person name="Bills G."/>
            <person name="Bluhm B."/>
            <person name="Cannon C."/>
            <person name="Castanera R."/>
            <person name="Culley D."/>
            <person name="Daum C."/>
            <person name="Ezra D."/>
            <person name="Gonzalez J."/>
            <person name="Henrissat B."/>
            <person name="Kuo A."/>
            <person name="Liang C."/>
            <person name="Lipzen A."/>
            <person name="Lutzoni F."/>
            <person name="Magnuson J."/>
            <person name="Mondo S."/>
            <person name="Nolan M."/>
            <person name="Ohm R."/>
            <person name="Pangilinan J."/>
            <person name="Park H.-J."/>
            <person name="Ramirez L."/>
            <person name="Alfaro M."/>
            <person name="Sun H."/>
            <person name="Tritt A."/>
            <person name="Yoshinaga Y."/>
            <person name="Zwiers L.-H."/>
            <person name="Turgeon B."/>
            <person name="Goodwin S."/>
            <person name="Spatafora J."/>
            <person name="Crous P."/>
            <person name="Grigoriev I."/>
        </authorList>
    </citation>
    <scope>NUCLEOTIDE SEQUENCE</scope>
    <source>
        <strain evidence="6">CBS 123094</strain>
    </source>
</reference>
<evidence type="ECO:0000313" key="7">
    <source>
        <dbReference type="Proteomes" id="UP000799779"/>
    </source>
</evidence>
<dbReference type="Pfam" id="PF13445">
    <property type="entry name" value="zf-RING_UBOX"/>
    <property type="match status" value="1"/>
</dbReference>
<dbReference type="InterPro" id="IPR027370">
    <property type="entry name" value="Znf-RING_euk"/>
</dbReference>
<name>A0A6A5WKW6_9PLEO</name>
<organism evidence="6 7">
    <name type="scientific">Amniculicola lignicola CBS 123094</name>
    <dbReference type="NCBI Taxonomy" id="1392246"/>
    <lineage>
        <taxon>Eukaryota</taxon>
        <taxon>Fungi</taxon>
        <taxon>Dikarya</taxon>
        <taxon>Ascomycota</taxon>
        <taxon>Pezizomycotina</taxon>
        <taxon>Dothideomycetes</taxon>
        <taxon>Pleosporomycetidae</taxon>
        <taxon>Pleosporales</taxon>
        <taxon>Amniculicolaceae</taxon>
        <taxon>Amniculicola</taxon>
    </lineage>
</organism>
<protein>
    <recommendedName>
        <fullName evidence="5">RING-type domain-containing protein</fullName>
    </recommendedName>
</protein>
<sequence length="190" mass="21617">MSTDSAAYNKAKSAFTPAKLLESLMAAELEDLGDDYFAKTVGATCPICQEVAVTADPSLSPENNPPADFHAVRPKGCRHVYHYACLFQWFDTQRSDKRELTCPMDRGVIVSEVELLRRCIHLYPIADPLRAQFRAWLRHHLDRLGLLFLQGTPTEGNYQEEINQLDSTSRAYSTTVDEIVELLRWLRLDE</sequence>
<proteinExistence type="predicted"/>
<dbReference type="PROSITE" id="PS50089">
    <property type="entry name" value="ZF_RING_2"/>
    <property type="match status" value="1"/>
</dbReference>
<dbReference type="SUPFAM" id="SSF57850">
    <property type="entry name" value="RING/U-box"/>
    <property type="match status" value="1"/>
</dbReference>
<dbReference type="Proteomes" id="UP000799779">
    <property type="component" value="Unassembled WGS sequence"/>
</dbReference>
<keyword evidence="1" id="KW-0479">Metal-binding</keyword>
<evidence type="ECO:0000256" key="4">
    <source>
        <dbReference type="PROSITE-ProRule" id="PRU00175"/>
    </source>
</evidence>
<dbReference type="InterPro" id="IPR001841">
    <property type="entry name" value="Znf_RING"/>
</dbReference>
<dbReference type="AlphaFoldDB" id="A0A6A5WKW6"/>
<dbReference type="InterPro" id="IPR013083">
    <property type="entry name" value="Znf_RING/FYVE/PHD"/>
</dbReference>
<keyword evidence="2 4" id="KW-0863">Zinc-finger</keyword>
<dbReference type="SMART" id="SM00184">
    <property type="entry name" value="RING"/>
    <property type="match status" value="1"/>
</dbReference>
<keyword evidence="3" id="KW-0862">Zinc</keyword>
<dbReference type="GO" id="GO:0008270">
    <property type="term" value="F:zinc ion binding"/>
    <property type="evidence" value="ECO:0007669"/>
    <property type="project" value="UniProtKB-KW"/>
</dbReference>
<keyword evidence="7" id="KW-1185">Reference proteome</keyword>
<evidence type="ECO:0000256" key="2">
    <source>
        <dbReference type="ARBA" id="ARBA00022771"/>
    </source>
</evidence>
<dbReference type="EMBL" id="ML977579">
    <property type="protein sequence ID" value="KAF2002127.1"/>
    <property type="molecule type" value="Genomic_DNA"/>
</dbReference>
<evidence type="ECO:0000256" key="3">
    <source>
        <dbReference type="ARBA" id="ARBA00022833"/>
    </source>
</evidence>
<gene>
    <name evidence="6" type="ORF">P154DRAFT_533376</name>
</gene>
<feature type="domain" description="RING-type" evidence="5">
    <location>
        <begin position="45"/>
        <end position="106"/>
    </location>
</feature>
<evidence type="ECO:0000256" key="1">
    <source>
        <dbReference type="ARBA" id="ARBA00022723"/>
    </source>
</evidence>